<evidence type="ECO:0008006" key="4">
    <source>
        <dbReference type="Google" id="ProtNLM"/>
    </source>
</evidence>
<dbReference type="SUPFAM" id="SSF75011">
    <property type="entry name" value="3-carboxy-cis,cis-mucoante lactonizing enzyme"/>
    <property type="match status" value="1"/>
</dbReference>
<organism evidence="2 3">
    <name type="scientific">Amycolatopsis xylanica</name>
    <dbReference type="NCBI Taxonomy" id="589385"/>
    <lineage>
        <taxon>Bacteria</taxon>
        <taxon>Bacillati</taxon>
        <taxon>Actinomycetota</taxon>
        <taxon>Actinomycetes</taxon>
        <taxon>Pseudonocardiales</taxon>
        <taxon>Pseudonocardiaceae</taxon>
        <taxon>Amycolatopsis</taxon>
    </lineage>
</organism>
<dbReference type="AlphaFoldDB" id="A0A1H3H548"/>
<feature type="chain" id="PRO_5011696539" description="Esterase-like activity of phytase" evidence="1">
    <location>
        <begin position="27"/>
        <end position="332"/>
    </location>
</feature>
<keyword evidence="3" id="KW-1185">Reference proteome</keyword>
<proteinExistence type="predicted"/>
<name>A0A1H3H548_9PSEU</name>
<feature type="signal peptide" evidence="1">
    <location>
        <begin position="1"/>
        <end position="26"/>
    </location>
</feature>
<evidence type="ECO:0000256" key="1">
    <source>
        <dbReference type="SAM" id="SignalP"/>
    </source>
</evidence>
<gene>
    <name evidence="2" type="ORF">SAMN05421504_104495</name>
</gene>
<keyword evidence="1" id="KW-0732">Signal</keyword>
<evidence type="ECO:0000313" key="2">
    <source>
        <dbReference type="EMBL" id="SDY09779.1"/>
    </source>
</evidence>
<accession>A0A1H3H548</accession>
<protein>
    <recommendedName>
        <fullName evidence="4">Esterase-like activity of phytase</fullName>
    </recommendedName>
</protein>
<reference evidence="2 3" key="1">
    <citation type="submission" date="2016-10" db="EMBL/GenBank/DDBJ databases">
        <authorList>
            <person name="de Groot N.N."/>
        </authorList>
    </citation>
    <scope>NUCLEOTIDE SEQUENCE [LARGE SCALE GENOMIC DNA]</scope>
    <source>
        <strain evidence="2 3">CPCC 202699</strain>
    </source>
</reference>
<sequence>MRAKTRFIATLSVAAVSLSAVPSAEAATLKWPGSSSVTTADGSNTFGENMSGLSFQGQSVLWAVRNGPGTLYRLVPNGTGKWRKDTTGGWGSGKALNYADGGGDPDAEGVVSTPDGIFVSTERDGDNDSESLLKVLRYDGSSTDSSLDATAEWDLTSDLPEVGDNDGLEAISYVPDSFLTANGFYDEKTKAKYDPAKYANHGGGLYFVGLEANGTIYAYALDQNGDKFTRVATIKSGASKIMELTFEAEAGRLWAVCDNNCSGRSTTLKINGDGRFAVTATYNRPSGMSNLNNEGFAIAPQSACSAGSKPVVWADDGATGGHALRTGTLPCV</sequence>
<dbReference type="Proteomes" id="UP000199515">
    <property type="component" value="Unassembled WGS sequence"/>
</dbReference>
<dbReference type="STRING" id="589385.SAMN05421504_104495"/>
<evidence type="ECO:0000313" key="3">
    <source>
        <dbReference type="Proteomes" id="UP000199515"/>
    </source>
</evidence>
<dbReference type="EMBL" id="FNON01000004">
    <property type="protein sequence ID" value="SDY09779.1"/>
    <property type="molecule type" value="Genomic_DNA"/>
</dbReference>